<dbReference type="PANTHER" id="PTHR30408:SF12">
    <property type="entry name" value="TYPE I RESTRICTION ENZYME MJAVIII SPECIFICITY SUBUNIT"/>
    <property type="match status" value="1"/>
</dbReference>
<dbReference type="InterPro" id="IPR052021">
    <property type="entry name" value="Type-I_RS_S_subunit"/>
</dbReference>
<evidence type="ECO:0000259" key="5">
    <source>
        <dbReference type="Pfam" id="PF01420"/>
    </source>
</evidence>
<organism evidence="6 7">
    <name type="scientific">Thomasclavelia spiroformis</name>
    <dbReference type="NCBI Taxonomy" id="29348"/>
    <lineage>
        <taxon>Bacteria</taxon>
        <taxon>Bacillati</taxon>
        <taxon>Bacillota</taxon>
        <taxon>Erysipelotrichia</taxon>
        <taxon>Erysipelotrichales</taxon>
        <taxon>Coprobacillaceae</taxon>
        <taxon>Thomasclavelia</taxon>
    </lineage>
</organism>
<dbReference type="Pfam" id="PF01420">
    <property type="entry name" value="Methylase_S"/>
    <property type="match status" value="2"/>
</dbReference>
<evidence type="ECO:0000256" key="3">
    <source>
        <dbReference type="ARBA" id="ARBA00023125"/>
    </source>
</evidence>
<keyword evidence="3" id="KW-0238">DNA-binding</keyword>
<accession>A0A3E5FRC2</accession>
<dbReference type="RefSeq" id="WP_117604716.1">
    <property type="nucleotide sequence ID" value="NZ_JBKUVW010000042.1"/>
</dbReference>
<feature type="domain" description="Type I restriction modification DNA specificity" evidence="5">
    <location>
        <begin position="16"/>
        <end position="197"/>
    </location>
</feature>
<evidence type="ECO:0000256" key="1">
    <source>
        <dbReference type="ARBA" id="ARBA00010923"/>
    </source>
</evidence>
<gene>
    <name evidence="6" type="ORF">DXB31_04320</name>
</gene>
<comment type="similarity">
    <text evidence="1">Belongs to the type-I restriction system S methylase family.</text>
</comment>
<feature type="domain" description="Type I restriction modification DNA specificity" evidence="5">
    <location>
        <begin position="232"/>
        <end position="412"/>
    </location>
</feature>
<feature type="coiled-coil region" evidence="4">
    <location>
        <begin position="181"/>
        <end position="208"/>
    </location>
</feature>
<keyword evidence="6" id="KW-0378">Hydrolase</keyword>
<dbReference type="Gene3D" id="1.10.287.1120">
    <property type="entry name" value="Bipartite methylase S protein"/>
    <property type="match status" value="1"/>
</dbReference>
<dbReference type="GO" id="GO:0004519">
    <property type="term" value="F:endonuclease activity"/>
    <property type="evidence" value="ECO:0007669"/>
    <property type="project" value="UniProtKB-KW"/>
</dbReference>
<dbReference type="Proteomes" id="UP000261087">
    <property type="component" value="Unassembled WGS sequence"/>
</dbReference>
<keyword evidence="6" id="KW-0540">Nuclease</keyword>
<evidence type="ECO:0000313" key="6">
    <source>
        <dbReference type="EMBL" id="RGO11506.1"/>
    </source>
</evidence>
<evidence type="ECO:0000256" key="2">
    <source>
        <dbReference type="ARBA" id="ARBA00022747"/>
    </source>
</evidence>
<dbReference type="PANTHER" id="PTHR30408">
    <property type="entry name" value="TYPE-1 RESTRICTION ENZYME ECOKI SPECIFICITY PROTEIN"/>
    <property type="match status" value="1"/>
</dbReference>
<dbReference type="EMBL" id="QSVF01000007">
    <property type="protein sequence ID" value="RGO11506.1"/>
    <property type="molecule type" value="Genomic_DNA"/>
</dbReference>
<dbReference type="Gene3D" id="3.90.220.20">
    <property type="entry name" value="DNA methylase specificity domains"/>
    <property type="match status" value="2"/>
</dbReference>
<sequence length="439" mass="50622">MREMKDSGIEWIGEIPKEWTVIKNKYVSKQFTGNSIKDDEKSNYIDFTDAIAYISSKDIDIQNNAVNYNNGMYIKKGDCSFKVAHVGDILMCIEGGSAGRKKAYLRQNVCFVNKLCCFHPININSKFLYYVLNSPHYEAEFNFNISGMIGGVTKSKLNNFVIPLPSNVMQQKIANYLDRKCEKIDEMIAKEQEEIEKLNEYKDSLIEITITKGLNKKADIVKSELKWIDGIPKHWKKYKLSQLCSSKKYSMVDGPFGSDMKNEEYVDEGVPIIQLTNIKKYNHYTEKLKFITRDKHEQLKRHTAQKGDIAIAKMMPAGRACILSDLYDEYVVAADAIRFSPDKTKVDKRFVLYCLNTYGMVESELESKGTTRIRISLDIARNIKLYLPKLEEQTDIADFLDKKCNEIEKTIKLKEIKIEKIEAYKKSLIYECVTGKKEV</sequence>
<reference evidence="6 7" key="1">
    <citation type="submission" date="2018-08" db="EMBL/GenBank/DDBJ databases">
        <title>A genome reference for cultivated species of the human gut microbiota.</title>
        <authorList>
            <person name="Zou Y."/>
            <person name="Xue W."/>
            <person name="Luo G."/>
        </authorList>
    </citation>
    <scope>NUCLEOTIDE SEQUENCE [LARGE SCALE GENOMIC DNA]</scope>
    <source>
        <strain evidence="6 7">OM02-6</strain>
    </source>
</reference>
<proteinExistence type="inferred from homology"/>
<keyword evidence="6" id="KW-0255">Endonuclease</keyword>
<name>A0A3E5FRC2_9FIRM</name>
<keyword evidence="2" id="KW-0680">Restriction system</keyword>
<comment type="caution">
    <text evidence="6">The sequence shown here is derived from an EMBL/GenBank/DDBJ whole genome shotgun (WGS) entry which is preliminary data.</text>
</comment>
<dbReference type="SUPFAM" id="SSF116734">
    <property type="entry name" value="DNA methylase specificity domain"/>
    <property type="match status" value="2"/>
</dbReference>
<dbReference type="InterPro" id="IPR044946">
    <property type="entry name" value="Restrct_endonuc_typeI_TRD_sf"/>
</dbReference>
<dbReference type="InterPro" id="IPR000055">
    <property type="entry name" value="Restrct_endonuc_typeI_TRD"/>
</dbReference>
<dbReference type="GO" id="GO:0009307">
    <property type="term" value="P:DNA restriction-modification system"/>
    <property type="evidence" value="ECO:0007669"/>
    <property type="project" value="UniProtKB-KW"/>
</dbReference>
<dbReference type="AlphaFoldDB" id="A0A3E5FRC2"/>
<protein>
    <submittedName>
        <fullName evidence="6">Restriction endonuclease subunit S</fullName>
    </submittedName>
</protein>
<keyword evidence="4" id="KW-0175">Coiled coil</keyword>
<evidence type="ECO:0000256" key="4">
    <source>
        <dbReference type="SAM" id="Coils"/>
    </source>
</evidence>
<dbReference type="GO" id="GO:0003677">
    <property type="term" value="F:DNA binding"/>
    <property type="evidence" value="ECO:0007669"/>
    <property type="project" value="UniProtKB-KW"/>
</dbReference>
<evidence type="ECO:0000313" key="7">
    <source>
        <dbReference type="Proteomes" id="UP000261087"/>
    </source>
</evidence>